<sequence length="53" mass="6002">MYMDLSYPDTVGIPLVSDDQHIVFSPSSCKDCAVAISSQSDWQRKIRGRRNQV</sequence>
<keyword evidence="2" id="KW-1185">Reference proteome</keyword>
<accession>A0A0D2LGR7</accession>
<reference evidence="2" key="1">
    <citation type="submission" date="2014-04" db="EMBL/GenBank/DDBJ databases">
        <title>Evolutionary Origins and Diversification of the Mycorrhizal Mutualists.</title>
        <authorList>
            <consortium name="DOE Joint Genome Institute"/>
            <consortium name="Mycorrhizal Genomics Consortium"/>
            <person name="Kohler A."/>
            <person name="Kuo A."/>
            <person name="Nagy L.G."/>
            <person name="Floudas D."/>
            <person name="Copeland A."/>
            <person name="Barry K.W."/>
            <person name="Cichocki N."/>
            <person name="Veneault-Fourrey C."/>
            <person name="LaButti K."/>
            <person name="Lindquist E.A."/>
            <person name="Lipzen A."/>
            <person name="Lundell T."/>
            <person name="Morin E."/>
            <person name="Murat C."/>
            <person name="Riley R."/>
            <person name="Ohm R."/>
            <person name="Sun H."/>
            <person name="Tunlid A."/>
            <person name="Henrissat B."/>
            <person name="Grigoriev I.V."/>
            <person name="Hibbett D.S."/>
            <person name="Martin F."/>
        </authorList>
    </citation>
    <scope>NUCLEOTIDE SEQUENCE [LARGE SCALE GENOMIC DNA]</scope>
    <source>
        <strain evidence="2">FD-334 SS-4</strain>
    </source>
</reference>
<organism evidence="1 2">
    <name type="scientific">Hypholoma sublateritium (strain FD-334 SS-4)</name>
    <dbReference type="NCBI Taxonomy" id="945553"/>
    <lineage>
        <taxon>Eukaryota</taxon>
        <taxon>Fungi</taxon>
        <taxon>Dikarya</taxon>
        <taxon>Basidiomycota</taxon>
        <taxon>Agaricomycotina</taxon>
        <taxon>Agaricomycetes</taxon>
        <taxon>Agaricomycetidae</taxon>
        <taxon>Agaricales</taxon>
        <taxon>Agaricineae</taxon>
        <taxon>Strophariaceae</taxon>
        <taxon>Hypholoma</taxon>
    </lineage>
</organism>
<name>A0A0D2LGR7_HYPSF</name>
<proteinExistence type="predicted"/>
<evidence type="ECO:0000313" key="2">
    <source>
        <dbReference type="Proteomes" id="UP000054270"/>
    </source>
</evidence>
<protein>
    <submittedName>
        <fullName evidence="1">Uncharacterized protein</fullName>
    </submittedName>
</protein>
<evidence type="ECO:0000313" key="1">
    <source>
        <dbReference type="EMBL" id="KJA26837.1"/>
    </source>
</evidence>
<dbReference type="AlphaFoldDB" id="A0A0D2LGR7"/>
<dbReference type="EMBL" id="KN817526">
    <property type="protein sequence ID" value="KJA26837.1"/>
    <property type="molecule type" value="Genomic_DNA"/>
</dbReference>
<dbReference type="Proteomes" id="UP000054270">
    <property type="component" value="Unassembled WGS sequence"/>
</dbReference>
<gene>
    <name evidence="1" type="ORF">HYPSUDRAFT_63608</name>
</gene>